<dbReference type="Proteomes" id="UP001164506">
    <property type="component" value="Chromosome"/>
</dbReference>
<gene>
    <name evidence="1" type="ORF">LDH80_16360</name>
</gene>
<sequence>MQLARGNQSVAVGGDAGVVVTGDVHLTSAAPPVRSAYWEQVRRIAPDRLVGREAELAELAAFCLAQGAGPDSGPAYTWWRAGAWAGKTALLSWFALNPPPGVCVVPFFVTARLGAQNHVGAYVDVLLEQLAELAGEGLPALLTEATREAHLLRLYRSAAEACAARGSRLVLLVDGLDEDRGVTTGPDAHSIAALLPYDLPVIASGRLNPPLPGDVPDTHPLRDPSIVRLLAPSPEARAIRVEAERELKYLLEAGGLPHDLLGLLVAAGGGLTADDLAELTGAVPYRIRDVLRTGPGRTFAVRAGRYLVAHEELQVRAEEMLGARESARHRTALHAWADRWRACDWPEETPAYLLDGYFPLLRAAGDLTRMVECALDGPRQDRLLAATGGDLAALTEIGTAEAALIDAGVPDFLDFLRIVIVREELTGRSDCIPPTLPWAWAELGRYERAEGLARSIISDDWRAQALVDVARRLHRAGRREDAVTLLGAASDAALLCGSVFEDERERTLETVSRGWAHVGLHDRAVETARLVEHPWRRAELLCEVSRAWAESGEQDRALALCRAEEDATARAVLLAATAEGHAGRGDVEQALRLAEEARPEGEVLPLARIASVLLRAGDGRAAGILDRVDALVRASPVLVGVVEALAEAGEYARAVAAAESFDEPDARDRALCDVVAALVTAGQRDRARELAEGIRDREARGSALREVVAGLASDPAADDAGGLRAAEELARSIEDDGQRERALRTVVEALAEAGEFGRAEALARGEAPYSTLSRDPLGAVVEALARSGDLRRARELAPDVPYGSGGFALVRGVVTASSVEAGRPGAVAAAAEVVAEVESRARADSRAGSLDAFHTALALAEEGFADLARELLRGCEDGAGLGDPDEDGTDPLYWRIHAASAVEALIRLGEFDPACALVRRLNALPSTYAAVATSVRRLAGEGLFARAEEVAEALGDPLREHLWSVLAEGAADHGDPVTAESYARRVTTADERVRAWTAVAVAYARAGETERADTCLDEGLSHHEQGPYAFTAVPGTVRAFFELGAEEAGDALLADVVSHATDTSHWVTSGILTGTVRGLVAAGEYDRACDLVGSLPDDGGALHVWITLVMALAEAGEGDRAAAETRSRGLPGDAESAGAMPFGLGRLVRVVEPARGRVMLARLLRKHSLQDLLNDVLHLEPAAAPLVFEACAPGAAARA</sequence>
<protein>
    <submittedName>
        <fullName evidence="1">Uncharacterized protein</fullName>
    </submittedName>
</protein>
<dbReference type="InterPro" id="IPR011990">
    <property type="entry name" value="TPR-like_helical_dom_sf"/>
</dbReference>
<dbReference type="RefSeq" id="WP_267258950.1">
    <property type="nucleotide sequence ID" value="NZ_CP084204.1"/>
</dbReference>
<reference evidence="1" key="1">
    <citation type="submission" date="2021-09" db="EMBL/GenBank/DDBJ databases">
        <title>Complete genome sequence and metabolic characterization of Streptomyces tanashiensis DSM 731 the producer of antibacterial Kalafungin and diverse secondary metabolites.</title>
        <authorList>
            <person name="Abbasi M.N."/>
            <person name="Anwar M.N."/>
            <person name="Alam K."/>
            <person name="Shoaib M."/>
            <person name="Lin Z."/>
            <person name="Hayat M."/>
            <person name="Ali M.I."/>
            <person name="Malik H.M.T."/>
            <person name="Ahmed I."/>
            <person name="Li A."/>
            <person name="Hailong Wang H."/>
            <person name="Zhang Y."/>
        </authorList>
    </citation>
    <scope>NUCLEOTIDE SEQUENCE</scope>
    <source>
        <strain evidence="1">Kala</strain>
    </source>
</reference>
<keyword evidence="2" id="KW-1185">Reference proteome</keyword>
<evidence type="ECO:0000313" key="1">
    <source>
        <dbReference type="EMBL" id="UZX22205.1"/>
    </source>
</evidence>
<evidence type="ECO:0000313" key="2">
    <source>
        <dbReference type="Proteomes" id="UP001164506"/>
    </source>
</evidence>
<dbReference type="EMBL" id="CP084204">
    <property type="protein sequence ID" value="UZX22205.1"/>
    <property type="molecule type" value="Genomic_DNA"/>
</dbReference>
<dbReference type="Gene3D" id="1.25.40.10">
    <property type="entry name" value="Tetratricopeptide repeat domain"/>
    <property type="match status" value="5"/>
</dbReference>
<proteinExistence type="predicted"/>
<organism evidence="1 2">
    <name type="scientific">Streptomyces tanashiensis</name>
    <dbReference type="NCBI Taxonomy" id="67367"/>
    <lineage>
        <taxon>Bacteria</taxon>
        <taxon>Bacillati</taxon>
        <taxon>Actinomycetota</taxon>
        <taxon>Actinomycetes</taxon>
        <taxon>Kitasatosporales</taxon>
        <taxon>Streptomycetaceae</taxon>
        <taxon>Streptomyces</taxon>
    </lineage>
</organism>
<name>A0ABY6QWW7_9ACTN</name>
<dbReference type="GeneID" id="95601040"/>
<accession>A0ABY6QWW7</accession>